<feature type="non-terminal residue" evidence="2">
    <location>
        <position position="42"/>
    </location>
</feature>
<evidence type="ECO:0000313" key="3">
    <source>
        <dbReference type="Proteomes" id="UP000050360"/>
    </source>
</evidence>
<gene>
    <name evidence="2" type="ORF">MPEBLZ_03553</name>
</gene>
<dbReference type="SUPFAM" id="SSF48600">
    <property type="entry name" value="Chorismate mutase II"/>
    <property type="match status" value="1"/>
</dbReference>
<protein>
    <submittedName>
        <fullName evidence="2">Isochorismate-pyruvate lyase</fullName>
    </submittedName>
</protein>
<dbReference type="PROSITE" id="PS51168">
    <property type="entry name" value="CHORISMATE_MUT_2"/>
    <property type="match status" value="1"/>
</dbReference>
<comment type="caution">
    <text evidence="2">The sequence shown here is derived from an EMBL/GenBank/DDBJ whole genome shotgun (WGS) entry which is preliminary data.</text>
</comment>
<proteinExistence type="predicted"/>
<feature type="domain" description="Chorismate mutase" evidence="1">
    <location>
        <begin position="1"/>
        <end position="42"/>
    </location>
</feature>
<dbReference type="Pfam" id="PF01817">
    <property type="entry name" value="CM_2"/>
    <property type="match status" value="1"/>
</dbReference>
<dbReference type="InterPro" id="IPR036979">
    <property type="entry name" value="CM_dom_sf"/>
</dbReference>
<dbReference type="EMBL" id="LKCM01000289">
    <property type="protein sequence ID" value="KPQ41867.1"/>
    <property type="molecule type" value="Genomic_DNA"/>
</dbReference>
<dbReference type="Gene3D" id="1.20.59.10">
    <property type="entry name" value="Chorismate mutase"/>
    <property type="match status" value="1"/>
</dbReference>
<keyword evidence="2" id="KW-0456">Lyase</keyword>
<evidence type="ECO:0000259" key="1">
    <source>
        <dbReference type="PROSITE" id="PS51168"/>
    </source>
</evidence>
<dbReference type="GO" id="GO:0004106">
    <property type="term" value="F:chorismate mutase activity"/>
    <property type="evidence" value="ECO:0007669"/>
    <property type="project" value="InterPro"/>
</dbReference>
<dbReference type="GO" id="GO:0016829">
    <property type="term" value="F:lyase activity"/>
    <property type="evidence" value="ECO:0007669"/>
    <property type="project" value="UniProtKB-KW"/>
</dbReference>
<dbReference type="AlphaFoldDB" id="A0A0P8A5M4"/>
<accession>A0A0P8A5M4</accession>
<name>A0A0P8A5M4_9EURY</name>
<evidence type="ECO:0000313" key="2">
    <source>
        <dbReference type="EMBL" id="KPQ41867.1"/>
    </source>
</evidence>
<sequence>MSECKSIEEVRENINRIDREMVELISQRSRYVEQAAKFKKTT</sequence>
<organism evidence="2 3">
    <name type="scientific">Candidatus Methanoperedens nitratireducens</name>
    <dbReference type="NCBI Taxonomy" id="1392998"/>
    <lineage>
        <taxon>Archaea</taxon>
        <taxon>Methanobacteriati</taxon>
        <taxon>Methanobacteriota</taxon>
        <taxon>Stenosarchaea group</taxon>
        <taxon>Methanomicrobia</taxon>
        <taxon>Methanosarcinales</taxon>
        <taxon>ANME-2 cluster</taxon>
        <taxon>Candidatus Methanoperedentaceae</taxon>
        <taxon>Candidatus Methanoperedens</taxon>
    </lineage>
</organism>
<dbReference type="Proteomes" id="UP000050360">
    <property type="component" value="Unassembled WGS sequence"/>
</dbReference>
<keyword evidence="2" id="KW-0670">Pyruvate</keyword>
<dbReference type="InterPro" id="IPR036263">
    <property type="entry name" value="Chorismate_II_sf"/>
</dbReference>
<reference evidence="2 3" key="1">
    <citation type="submission" date="2015-09" db="EMBL/GenBank/DDBJ databases">
        <title>A metagenomics-based metabolic model of nitrate-dependent anaerobic oxidation of methane by Methanoperedens-like archaea.</title>
        <authorList>
            <person name="Arshad A."/>
            <person name="Speth D.R."/>
            <person name="De Graaf R.M."/>
            <person name="Op Den Camp H.J."/>
            <person name="Jetten M.S."/>
            <person name="Welte C.U."/>
        </authorList>
    </citation>
    <scope>NUCLEOTIDE SEQUENCE [LARGE SCALE GENOMIC DNA]</scope>
</reference>
<dbReference type="GO" id="GO:0046417">
    <property type="term" value="P:chorismate metabolic process"/>
    <property type="evidence" value="ECO:0007669"/>
    <property type="project" value="InterPro"/>
</dbReference>
<dbReference type="InterPro" id="IPR002701">
    <property type="entry name" value="CM_II_prokaryot"/>
</dbReference>